<comment type="caution">
    <text evidence="3">The sequence shown here is derived from an EMBL/GenBank/DDBJ whole genome shotgun (WGS) entry which is preliminary data.</text>
</comment>
<organism evidence="3 4">
    <name type="scientific">Ogataea polymorpha</name>
    <dbReference type="NCBI Taxonomy" id="460523"/>
    <lineage>
        <taxon>Eukaryota</taxon>
        <taxon>Fungi</taxon>
        <taxon>Dikarya</taxon>
        <taxon>Ascomycota</taxon>
        <taxon>Saccharomycotina</taxon>
        <taxon>Pichiomycetes</taxon>
        <taxon>Pichiales</taxon>
        <taxon>Pichiaceae</taxon>
        <taxon>Ogataea</taxon>
    </lineage>
</organism>
<protein>
    <submittedName>
        <fullName evidence="3">Uncharacterized protein</fullName>
    </submittedName>
</protein>
<evidence type="ECO:0000313" key="4">
    <source>
        <dbReference type="Proteomes" id="UP000788993"/>
    </source>
</evidence>
<dbReference type="Proteomes" id="UP000788993">
    <property type="component" value="Unassembled WGS sequence"/>
</dbReference>
<proteinExistence type="predicted"/>
<feature type="chain" id="PRO_5040251202" evidence="2">
    <location>
        <begin position="17"/>
        <end position="240"/>
    </location>
</feature>
<feature type="signal peptide" evidence="2">
    <location>
        <begin position="1"/>
        <end position="16"/>
    </location>
</feature>
<accession>A0A9P8NWX8</accession>
<reference evidence="3" key="1">
    <citation type="journal article" date="2021" name="Open Biol.">
        <title>Shared evolutionary footprints suggest mitochondrial oxidative damage underlies multiple complex I losses in fungi.</title>
        <authorList>
            <person name="Schikora-Tamarit M.A."/>
            <person name="Marcet-Houben M."/>
            <person name="Nosek J."/>
            <person name="Gabaldon T."/>
        </authorList>
    </citation>
    <scope>NUCLEOTIDE SEQUENCE</scope>
    <source>
        <strain evidence="3">NCAIM Y.01608</strain>
    </source>
</reference>
<dbReference type="EMBL" id="JAEUBD010001468">
    <property type="protein sequence ID" value="KAH3660731.1"/>
    <property type="molecule type" value="Genomic_DNA"/>
</dbReference>
<name>A0A9P8NWX8_9ASCO</name>
<evidence type="ECO:0000256" key="1">
    <source>
        <dbReference type="SAM" id="MobiDB-lite"/>
    </source>
</evidence>
<sequence>MAKQCFLTLVFGKVAALSISDASLLGDDVASSATFVSFRSLFELRFTLCTSARAVFSVVTSISSSELNSSSSLIAPLIGEDGVSIFEALEISESGAYISSSELSFTLFAGTSSSNMSFLTSSGFTGLTLSDLSEENTSVRFFTPNIGVLLALLLACAVKSLKMSSRLSTLRFGLFSVSAPLKKEDIWGVSRLILAIFLRCRISGSSSSSLGYSFAPSQSSAPVSAYPLPESSTMKSSFRS</sequence>
<keyword evidence="4" id="KW-1185">Reference proteome</keyword>
<feature type="compositionally biased region" description="Polar residues" evidence="1">
    <location>
        <begin position="230"/>
        <end position="240"/>
    </location>
</feature>
<evidence type="ECO:0000313" key="3">
    <source>
        <dbReference type="EMBL" id="KAH3660731.1"/>
    </source>
</evidence>
<keyword evidence="2" id="KW-0732">Signal</keyword>
<feature type="region of interest" description="Disordered" evidence="1">
    <location>
        <begin position="211"/>
        <end position="240"/>
    </location>
</feature>
<reference evidence="3" key="2">
    <citation type="submission" date="2021-01" db="EMBL/GenBank/DDBJ databases">
        <authorList>
            <person name="Schikora-Tamarit M.A."/>
        </authorList>
    </citation>
    <scope>NUCLEOTIDE SEQUENCE</scope>
    <source>
        <strain evidence="3">NCAIM Y.01608</strain>
    </source>
</reference>
<gene>
    <name evidence="3" type="ORF">OGATHE_005063</name>
</gene>
<dbReference type="AlphaFoldDB" id="A0A9P8NWX8"/>
<evidence type="ECO:0000256" key="2">
    <source>
        <dbReference type="SAM" id="SignalP"/>
    </source>
</evidence>